<reference evidence="2 3" key="1">
    <citation type="submission" date="2016-11" db="EMBL/GenBank/DDBJ databases">
        <authorList>
            <person name="Jaros S."/>
            <person name="Januszkiewicz K."/>
            <person name="Wedrychowicz H."/>
        </authorList>
    </citation>
    <scope>NUCLEOTIDE SEQUENCE [LARGE SCALE GENOMIC DNA]</scope>
    <source>
        <strain evidence="2 3">DSM 46144</strain>
    </source>
</reference>
<feature type="domain" description="Dimethylamine monooxygenase subunit DmmA-like C-terminal" evidence="1">
    <location>
        <begin position="116"/>
        <end position="156"/>
    </location>
</feature>
<evidence type="ECO:0000259" key="1">
    <source>
        <dbReference type="Pfam" id="PF22289"/>
    </source>
</evidence>
<keyword evidence="3" id="KW-1185">Reference proteome</keyword>
<dbReference type="RefSeq" id="WP_073260007.1">
    <property type="nucleotide sequence ID" value="NZ_FRCS01000007.1"/>
</dbReference>
<proteinExistence type="predicted"/>
<dbReference type="NCBIfam" id="NF041259">
    <property type="entry name" value="mono_DmmA_fam"/>
    <property type="match status" value="1"/>
</dbReference>
<dbReference type="InterPro" id="IPR048037">
    <property type="entry name" value="DmmA-like_C"/>
</dbReference>
<name>A0A1M7TWE4_9ACTN</name>
<gene>
    <name evidence="2" type="ORF">SAMN05443668_107209</name>
</gene>
<dbReference type="AlphaFoldDB" id="A0A1M7TWE4"/>
<dbReference type="Proteomes" id="UP000184440">
    <property type="component" value="Unassembled WGS sequence"/>
</dbReference>
<evidence type="ECO:0000313" key="3">
    <source>
        <dbReference type="Proteomes" id="UP000184440"/>
    </source>
</evidence>
<dbReference type="Pfam" id="PF22289">
    <property type="entry name" value="DmmA-like_C"/>
    <property type="match status" value="1"/>
</dbReference>
<dbReference type="OrthoDB" id="3579011at2"/>
<sequence length="159" mass="17037">MAHSSVPRWPRTDPGVDETGRAYAVLAFGADAERVAARWRERLAVLGRPVRAWSGERATETVLSDLADQVGAATVGWRLMLAGPQADVLRARAVALAGGAVDAEVTVLVTDDRLRRVWCAHCETTTEAADDVVCAGCGRDLVVHAHVSRHRAAYLGTAR</sequence>
<evidence type="ECO:0000313" key="2">
    <source>
        <dbReference type="EMBL" id="SHN75061.1"/>
    </source>
</evidence>
<protein>
    <recommendedName>
        <fullName evidence="1">Dimethylamine monooxygenase subunit DmmA-like C-terminal domain-containing protein</fullName>
    </recommendedName>
</protein>
<organism evidence="2 3">
    <name type="scientific">Cryptosporangium aurantiacum</name>
    <dbReference type="NCBI Taxonomy" id="134849"/>
    <lineage>
        <taxon>Bacteria</taxon>
        <taxon>Bacillati</taxon>
        <taxon>Actinomycetota</taxon>
        <taxon>Actinomycetes</taxon>
        <taxon>Cryptosporangiales</taxon>
        <taxon>Cryptosporangiaceae</taxon>
        <taxon>Cryptosporangium</taxon>
    </lineage>
</organism>
<dbReference type="STRING" id="134849.SAMN05443668_107209"/>
<dbReference type="EMBL" id="FRCS01000007">
    <property type="protein sequence ID" value="SHN75061.1"/>
    <property type="molecule type" value="Genomic_DNA"/>
</dbReference>
<accession>A0A1M7TWE4</accession>